<evidence type="ECO:0000313" key="4">
    <source>
        <dbReference type="EMBL" id="SFO13278.1"/>
    </source>
</evidence>
<keyword evidence="2" id="KW-0472">Membrane</keyword>
<feature type="transmembrane region" description="Helical" evidence="2">
    <location>
        <begin position="21"/>
        <end position="41"/>
    </location>
</feature>
<feature type="transmembrane region" description="Helical" evidence="2">
    <location>
        <begin position="47"/>
        <end position="65"/>
    </location>
</feature>
<evidence type="ECO:0000256" key="1">
    <source>
        <dbReference type="SAM" id="MobiDB-lite"/>
    </source>
</evidence>
<dbReference type="EMBL" id="FOWE01000003">
    <property type="protein sequence ID" value="SFO13278.1"/>
    <property type="molecule type" value="Genomic_DNA"/>
</dbReference>
<protein>
    <recommendedName>
        <fullName evidence="3">DUF6779 domain-containing protein</fullName>
    </recommendedName>
</protein>
<dbReference type="Proteomes" id="UP000183642">
    <property type="component" value="Unassembled WGS sequence"/>
</dbReference>
<feature type="compositionally biased region" description="Pro residues" evidence="1">
    <location>
        <begin position="248"/>
        <end position="272"/>
    </location>
</feature>
<evidence type="ECO:0000259" key="3">
    <source>
        <dbReference type="Pfam" id="PF20570"/>
    </source>
</evidence>
<gene>
    <name evidence="4" type="ORF">SAMN05660359_01640</name>
</gene>
<dbReference type="AlphaFoldDB" id="A0A1I5EP47"/>
<feature type="domain" description="DUF6779" evidence="3">
    <location>
        <begin position="48"/>
        <end position="137"/>
    </location>
</feature>
<name>A0A1I5EP47_9ACTN</name>
<feature type="region of interest" description="Disordered" evidence="1">
    <location>
        <begin position="341"/>
        <end position="362"/>
    </location>
</feature>
<dbReference type="Pfam" id="PF20570">
    <property type="entry name" value="DUF6779"/>
    <property type="match status" value="1"/>
</dbReference>
<sequence length="362" mass="36863">MRGAGDDGRAGRGAGSGSARRVVGLAVGCLAVVGATAVVFLTDDPQLLRIAVVAVAWACLLAAFASARPAPDGSGPGAAREADLRAAHGPELAAARDGERERSERLRRDAEDAMRRELDALRAEVAGLREGLSGLDGLAREVAAIGALHGDLRGELADLAGLRADVGRLRTELTDRSTAGQLSGEMRVERVVVHAQSVRTGPGREPLEPATAAWSAGVARELSGNWPAGPAQPAGVVADAARPEPAPELRPAPEPVPVARPLPAVPAHPPVPAADRAPLGRRRSDPPAGLRLPAAYGQPTVQRPAVHATAAGHAGVPAAPVPAAVGAPDEEAGSARLAQILAESGVTPGGRRRRYRDQADGG</sequence>
<evidence type="ECO:0000256" key="2">
    <source>
        <dbReference type="SAM" id="Phobius"/>
    </source>
</evidence>
<proteinExistence type="predicted"/>
<organism evidence="4 5">
    <name type="scientific">Geodermatophilus obscurus</name>
    <dbReference type="NCBI Taxonomy" id="1861"/>
    <lineage>
        <taxon>Bacteria</taxon>
        <taxon>Bacillati</taxon>
        <taxon>Actinomycetota</taxon>
        <taxon>Actinomycetes</taxon>
        <taxon>Geodermatophilales</taxon>
        <taxon>Geodermatophilaceae</taxon>
        <taxon>Geodermatophilus</taxon>
    </lineage>
</organism>
<feature type="region of interest" description="Disordered" evidence="1">
    <location>
        <begin position="241"/>
        <end position="293"/>
    </location>
</feature>
<dbReference type="InterPro" id="IPR046706">
    <property type="entry name" value="DUF6779"/>
</dbReference>
<dbReference type="OrthoDB" id="5197180at2"/>
<keyword evidence="2" id="KW-0812">Transmembrane</keyword>
<feature type="region of interest" description="Disordered" evidence="1">
    <location>
        <begin position="90"/>
        <end position="110"/>
    </location>
</feature>
<keyword evidence="2" id="KW-1133">Transmembrane helix</keyword>
<accession>A0A1I5EP47</accession>
<keyword evidence="5" id="KW-1185">Reference proteome</keyword>
<dbReference type="RefSeq" id="WP_075012984.1">
    <property type="nucleotide sequence ID" value="NZ_FOWE01000003.1"/>
</dbReference>
<reference evidence="5" key="1">
    <citation type="submission" date="2016-10" db="EMBL/GenBank/DDBJ databases">
        <authorList>
            <person name="Varghese N."/>
            <person name="Submissions S."/>
        </authorList>
    </citation>
    <scope>NUCLEOTIDE SEQUENCE [LARGE SCALE GENOMIC DNA]</scope>
    <source>
        <strain evidence="5">DSM 43161</strain>
    </source>
</reference>
<evidence type="ECO:0000313" key="5">
    <source>
        <dbReference type="Proteomes" id="UP000183642"/>
    </source>
</evidence>